<dbReference type="Gene3D" id="3.30.505.10">
    <property type="entry name" value="SH2 domain"/>
    <property type="match status" value="1"/>
</dbReference>
<keyword evidence="2" id="KW-0479">Metal-binding</keyword>
<dbReference type="GO" id="GO:0005096">
    <property type="term" value="F:GTPase activator activity"/>
    <property type="evidence" value="ECO:0007669"/>
    <property type="project" value="UniProtKB-KW"/>
</dbReference>
<dbReference type="WBParaSite" id="ACRNAN_Path_1366.g5363.t1">
    <property type="protein sequence ID" value="ACRNAN_Path_1366.g5363.t1"/>
    <property type="gene ID" value="ACRNAN_Path_1366.g5363"/>
</dbReference>
<dbReference type="Pfam" id="PF00130">
    <property type="entry name" value="C1_1"/>
    <property type="match status" value="1"/>
</dbReference>
<accession>A0A914BZK3</accession>
<dbReference type="InterPro" id="IPR002219">
    <property type="entry name" value="PKC_DAG/PE"/>
</dbReference>
<keyword evidence="1" id="KW-0343">GTPase activation</keyword>
<feature type="domain" description="SH2" evidence="5">
    <location>
        <begin position="45"/>
        <end position="117"/>
    </location>
</feature>
<evidence type="ECO:0000313" key="9">
    <source>
        <dbReference type="WBParaSite" id="ACRNAN_Path_1366.g5363.t1"/>
    </source>
</evidence>
<dbReference type="InterPro" id="IPR051854">
    <property type="entry name" value="Rho-type_GAP"/>
</dbReference>
<evidence type="ECO:0000256" key="4">
    <source>
        <dbReference type="PROSITE-ProRule" id="PRU00191"/>
    </source>
</evidence>
<dbReference type="PANTHER" id="PTHR46075">
    <property type="entry name" value="CHIMERIN FAMILY MEMBER"/>
    <property type="match status" value="1"/>
</dbReference>
<keyword evidence="8" id="KW-1185">Reference proteome</keyword>
<dbReference type="PROSITE" id="PS50081">
    <property type="entry name" value="ZF_DAG_PE_2"/>
    <property type="match status" value="1"/>
</dbReference>
<evidence type="ECO:0000259" key="5">
    <source>
        <dbReference type="PROSITE" id="PS50001"/>
    </source>
</evidence>
<keyword evidence="4" id="KW-0727">SH2 domain</keyword>
<organism evidence="8 9">
    <name type="scientific">Acrobeloides nanus</name>
    <dbReference type="NCBI Taxonomy" id="290746"/>
    <lineage>
        <taxon>Eukaryota</taxon>
        <taxon>Metazoa</taxon>
        <taxon>Ecdysozoa</taxon>
        <taxon>Nematoda</taxon>
        <taxon>Chromadorea</taxon>
        <taxon>Rhabditida</taxon>
        <taxon>Tylenchina</taxon>
        <taxon>Cephalobomorpha</taxon>
        <taxon>Cephaloboidea</taxon>
        <taxon>Cephalobidae</taxon>
        <taxon>Acrobeloides</taxon>
    </lineage>
</organism>
<evidence type="ECO:0000259" key="6">
    <source>
        <dbReference type="PROSITE" id="PS50081"/>
    </source>
</evidence>
<dbReference type="PROSITE" id="PS50001">
    <property type="entry name" value="SH2"/>
    <property type="match status" value="1"/>
</dbReference>
<dbReference type="SMART" id="SM00109">
    <property type="entry name" value="C1"/>
    <property type="match status" value="1"/>
</dbReference>
<proteinExistence type="predicted"/>
<dbReference type="PROSITE" id="PS00479">
    <property type="entry name" value="ZF_DAG_PE_1"/>
    <property type="match status" value="1"/>
</dbReference>
<dbReference type="SMART" id="SM00252">
    <property type="entry name" value="SH2"/>
    <property type="match status" value="1"/>
</dbReference>
<dbReference type="InterPro" id="IPR000980">
    <property type="entry name" value="SH2"/>
</dbReference>
<keyword evidence="3" id="KW-0862">Zinc</keyword>
<evidence type="ECO:0000256" key="1">
    <source>
        <dbReference type="ARBA" id="ARBA00022468"/>
    </source>
</evidence>
<dbReference type="GO" id="GO:0046872">
    <property type="term" value="F:metal ion binding"/>
    <property type="evidence" value="ECO:0007669"/>
    <property type="project" value="UniProtKB-KW"/>
</dbReference>
<dbReference type="SUPFAM" id="SSF48350">
    <property type="entry name" value="GTPase activation domain, GAP"/>
    <property type="match status" value="1"/>
</dbReference>
<dbReference type="InterPro" id="IPR008936">
    <property type="entry name" value="Rho_GTPase_activation_prot"/>
</dbReference>
<dbReference type="Proteomes" id="UP000887540">
    <property type="component" value="Unplaced"/>
</dbReference>
<dbReference type="PROSITE" id="PS50238">
    <property type="entry name" value="RHOGAP"/>
    <property type="match status" value="1"/>
</dbReference>
<reference evidence="9" key="1">
    <citation type="submission" date="2022-11" db="UniProtKB">
        <authorList>
            <consortium name="WormBaseParasite"/>
        </authorList>
    </citation>
    <scope>IDENTIFICATION</scope>
</reference>
<dbReference type="InterPro" id="IPR000198">
    <property type="entry name" value="RhoGAP_dom"/>
</dbReference>
<dbReference type="InterPro" id="IPR020454">
    <property type="entry name" value="DAG/PE-bd"/>
</dbReference>
<feature type="domain" description="Phorbol-ester/DAG-type" evidence="6">
    <location>
        <begin position="168"/>
        <end position="218"/>
    </location>
</feature>
<dbReference type="PRINTS" id="PR00008">
    <property type="entry name" value="DAGPEDOMAIN"/>
</dbReference>
<dbReference type="CDD" id="cd00159">
    <property type="entry name" value="RhoGAP"/>
    <property type="match status" value="1"/>
</dbReference>
<dbReference type="AlphaFoldDB" id="A0A914BZK3"/>
<dbReference type="Pfam" id="PF00017">
    <property type="entry name" value="SH2"/>
    <property type="match status" value="1"/>
</dbReference>
<dbReference type="PANTHER" id="PTHR46075:SF2">
    <property type="entry name" value="RHO GTPASE ACTIVATING PROTEIN AT 5A, ISOFORM A"/>
    <property type="match status" value="1"/>
</dbReference>
<dbReference type="FunFam" id="3.30.505.10:FF:000019">
    <property type="entry name" value="Chimaerin"/>
    <property type="match status" value="1"/>
</dbReference>
<dbReference type="Gene3D" id="1.10.555.10">
    <property type="entry name" value="Rho GTPase activation protein"/>
    <property type="match status" value="1"/>
</dbReference>
<dbReference type="SMART" id="SM00324">
    <property type="entry name" value="RhoGAP"/>
    <property type="match status" value="1"/>
</dbReference>
<dbReference type="CDD" id="cd20806">
    <property type="entry name" value="C1_CHN"/>
    <property type="match status" value="1"/>
</dbReference>
<evidence type="ECO:0000313" key="8">
    <source>
        <dbReference type="Proteomes" id="UP000887540"/>
    </source>
</evidence>
<dbReference type="SUPFAM" id="SSF57889">
    <property type="entry name" value="Cysteine-rich domain"/>
    <property type="match status" value="1"/>
</dbReference>
<evidence type="ECO:0000259" key="7">
    <source>
        <dbReference type="PROSITE" id="PS50238"/>
    </source>
</evidence>
<evidence type="ECO:0000256" key="3">
    <source>
        <dbReference type="ARBA" id="ARBA00022833"/>
    </source>
</evidence>
<dbReference type="SUPFAM" id="SSF55550">
    <property type="entry name" value="SH2 domain"/>
    <property type="match status" value="1"/>
</dbReference>
<dbReference type="GO" id="GO:0007165">
    <property type="term" value="P:signal transduction"/>
    <property type="evidence" value="ECO:0007669"/>
    <property type="project" value="InterPro"/>
</dbReference>
<sequence>MDDDSSFHGGYWKQNLYLLQEKAPKPKAVLCKHRIVNKQPFYGSEYHGLIERTDAEEMLREVGEGAYLVRASKRSADAFTLCMFFDGNVLNYKLYFDNEIGSHYVGEKRFETLDLLVADGLISMYVDKHASDYIRKMADEAIYEHSPYSQYHRHAEQLQKAKAPIARCHNFVPYTWKMPHYCDYCRNFLWGLVQQGVRCGDCGFAAHKKCSDHARHDCVPEAKYVKRMFAVDLTTLCIAHSVRIPPVFIKCINEVERRGLNVEGIYRVSGSHDQMERLRRQFDMGQNVDLSLVEDIHTVAGLLKMYLRLLPQQLVPFSVFRSLLGAYSSTRIARERIKCCRKALEDLNECNAYTLNYLLLHLQKVSQNCSENKMSAENLATIFSPTIFCTGSTPSLPQQQHMLLRFLITTPSIVPYV</sequence>
<dbReference type="FunFam" id="3.30.60.20:FF:000025">
    <property type="entry name" value="Chimaerin"/>
    <property type="match status" value="1"/>
</dbReference>
<dbReference type="InterPro" id="IPR046349">
    <property type="entry name" value="C1-like_sf"/>
</dbReference>
<dbReference type="Gene3D" id="3.30.60.20">
    <property type="match status" value="1"/>
</dbReference>
<protein>
    <submittedName>
        <fullName evidence="9">Uncharacterized protein</fullName>
    </submittedName>
</protein>
<dbReference type="InterPro" id="IPR036860">
    <property type="entry name" value="SH2_dom_sf"/>
</dbReference>
<evidence type="ECO:0000256" key="2">
    <source>
        <dbReference type="ARBA" id="ARBA00022723"/>
    </source>
</evidence>
<dbReference type="Pfam" id="PF00620">
    <property type="entry name" value="RhoGAP"/>
    <property type="match status" value="1"/>
</dbReference>
<feature type="domain" description="Rho-GAP" evidence="7">
    <location>
        <begin position="231"/>
        <end position="415"/>
    </location>
</feature>
<name>A0A914BZK3_9BILA</name>